<proteinExistence type="predicted"/>
<dbReference type="EMBL" id="FSRC01000001">
    <property type="protein sequence ID" value="SIN85148.1"/>
    <property type="molecule type" value="Genomic_DNA"/>
</dbReference>
<keyword evidence="1" id="KW-1133">Transmembrane helix</keyword>
<dbReference type="AlphaFoldDB" id="A0A1N6EQ65"/>
<protein>
    <submittedName>
        <fullName evidence="2">Uncharacterized protein</fullName>
    </submittedName>
</protein>
<dbReference type="OrthoDB" id="848790at2"/>
<dbReference type="STRING" id="226505.SAMN05444394_2376"/>
<dbReference type="Proteomes" id="UP000185221">
    <property type="component" value="Unassembled WGS sequence"/>
</dbReference>
<feature type="transmembrane region" description="Helical" evidence="1">
    <location>
        <begin position="151"/>
        <end position="174"/>
    </location>
</feature>
<keyword evidence="1" id="KW-0812">Transmembrane</keyword>
<dbReference type="RefSeq" id="WP_074225016.1">
    <property type="nucleotide sequence ID" value="NZ_FSRC01000001.1"/>
</dbReference>
<reference evidence="3" key="1">
    <citation type="submission" date="2016-11" db="EMBL/GenBank/DDBJ databases">
        <authorList>
            <person name="Varghese N."/>
            <person name="Submissions S."/>
        </authorList>
    </citation>
    <scope>NUCLEOTIDE SEQUENCE [LARGE SCALE GENOMIC DNA]</scope>
    <source>
        <strain evidence="3">DSM 15292</strain>
    </source>
</reference>
<keyword evidence="3" id="KW-1185">Reference proteome</keyword>
<evidence type="ECO:0000313" key="3">
    <source>
        <dbReference type="Proteomes" id="UP000185221"/>
    </source>
</evidence>
<sequence>MGKLSKIILLFFLPILSWAQEVKIDGYFLQDSAKLGERVGYVLKATYPEQKQLIFPDSLYDYSPLVLLEKKTFISSTTEGVTSDSTIYYVSNFSLEPSVFMTLPVYEVARYDSITHFPLEAELKLKLTLDSIPEQPVFQENNVYQPLEKEFNWIVIGVLLGGIVLVILVFYLLFAERIKRLLKDRSQKRRWRQFEKEWIKQTTLLTQNPSLDLADEVQGLWKSFMEKLTHLPFQEWTSSEIGEKLDDPEVFKALRAIDLIIYAGVSEKSEEATDYLLQVAKEKHLEKLNEMKHARATS</sequence>
<accession>A0A1N6EQ65</accession>
<evidence type="ECO:0000256" key="1">
    <source>
        <dbReference type="SAM" id="Phobius"/>
    </source>
</evidence>
<evidence type="ECO:0000313" key="2">
    <source>
        <dbReference type="EMBL" id="SIN85148.1"/>
    </source>
</evidence>
<gene>
    <name evidence="2" type="ORF">SAMN05444394_2376</name>
</gene>
<name>A0A1N6EQ65_9BACT</name>
<organism evidence="2 3">
    <name type="scientific">Algoriphagus halophilus</name>
    <dbReference type="NCBI Taxonomy" id="226505"/>
    <lineage>
        <taxon>Bacteria</taxon>
        <taxon>Pseudomonadati</taxon>
        <taxon>Bacteroidota</taxon>
        <taxon>Cytophagia</taxon>
        <taxon>Cytophagales</taxon>
        <taxon>Cyclobacteriaceae</taxon>
        <taxon>Algoriphagus</taxon>
    </lineage>
</organism>
<keyword evidence="1" id="KW-0472">Membrane</keyword>